<evidence type="ECO:0000313" key="20">
    <source>
        <dbReference type="RefSeq" id="XP_010913338.1"/>
    </source>
</evidence>
<evidence type="ECO:0000313" key="19">
    <source>
        <dbReference type="Proteomes" id="UP000504607"/>
    </source>
</evidence>
<feature type="compositionally biased region" description="Low complexity" evidence="16">
    <location>
        <begin position="181"/>
        <end position="209"/>
    </location>
</feature>
<evidence type="ECO:0000256" key="11">
    <source>
        <dbReference type="ARBA" id="ARBA00023163"/>
    </source>
</evidence>
<comment type="similarity">
    <text evidence="13">Belongs to the peptidase C19 family. UBP8 subfamily.</text>
</comment>
<dbReference type="GO" id="GO:0005634">
    <property type="term" value="C:nucleus"/>
    <property type="evidence" value="ECO:0007669"/>
    <property type="project" value="UniProtKB-SubCell"/>
</dbReference>
<keyword evidence="10" id="KW-0805">Transcription regulation</keyword>
<keyword evidence="19" id="KW-1185">Reference proteome</keyword>
<dbReference type="GO" id="GO:0006508">
    <property type="term" value="P:proteolysis"/>
    <property type="evidence" value="ECO:0007669"/>
    <property type="project" value="UniProtKB-KW"/>
</dbReference>
<dbReference type="OrthoDB" id="47475at2759"/>
<proteinExistence type="inferred from homology"/>
<comment type="subcellular location">
    <subcellularLocation>
        <location evidence="2">Nucleus</location>
    </subcellularLocation>
</comment>
<evidence type="ECO:0000256" key="7">
    <source>
        <dbReference type="ARBA" id="ARBA00022801"/>
    </source>
</evidence>
<evidence type="ECO:0000256" key="10">
    <source>
        <dbReference type="ARBA" id="ARBA00023015"/>
    </source>
</evidence>
<dbReference type="PROSITE" id="PS50271">
    <property type="entry name" value="ZF_UBP"/>
    <property type="match status" value="1"/>
</dbReference>
<feature type="domain" description="USP" evidence="17">
    <location>
        <begin position="215"/>
        <end position="594"/>
    </location>
</feature>
<name>A0A6I9QU22_ELAGV</name>
<dbReference type="Pfam" id="PF02148">
    <property type="entry name" value="zf-UBP"/>
    <property type="match status" value="1"/>
</dbReference>
<dbReference type="InterPro" id="IPR050185">
    <property type="entry name" value="Ub_carboxyl-term_hydrolase"/>
</dbReference>
<protein>
    <recommendedName>
        <fullName evidence="15">Ubiquitin carboxyl-terminal hydrolase</fullName>
        <ecNumber evidence="15">3.4.19.12</ecNumber>
    </recommendedName>
</protein>
<keyword evidence="8 15" id="KW-0788">Thiol protease</keyword>
<dbReference type="PROSITE" id="PS00973">
    <property type="entry name" value="USP_2"/>
    <property type="match status" value="1"/>
</dbReference>
<evidence type="ECO:0000256" key="13">
    <source>
        <dbReference type="ARBA" id="ARBA00038490"/>
    </source>
</evidence>
<dbReference type="PROSITE" id="PS50235">
    <property type="entry name" value="USP_3"/>
    <property type="match status" value="1"/>
</dbReference>
<dbReference type="InterPro" id="IPR001394">
    <property type="entry name" value="Peptidase_C19_UCH"/>
</dbReference>
<dbReference type="SUPFAM" id="SSF54001">
    <property type="entry name" value="Cysteine proteinases"/>
    <property type="match status" value="1"/>
</dbReference>
<evidence type="ECO:0000256" key="4">
    <source>
        <dbReference type="ARBA" id="ARBA00022723"/>
    </source>
</evidence>
<keyword evidence="9" id="KW-0862">Zinc</keyword>
<evidence type="ECO:0000259" key="18">
    <source>
        <dbReference type="PROSITE" id="PS50271"/>
    </source>
</evidence>
<dbReference type="InterPro" id="IPR028889">
    <property type="entry name" value="USP"/>
</dbReference>
<dbReference type="InParanoid" id="A0A6I9QU22"/>
<keyword evidence="3 15" id="KW-0645">Protease</keyword>
<dbReference type="GeneID" id="105039058"/>
<keyword evidence="4" id="KW-0479">Metal-binding</keyword>
<dbReference type="GO" id="GO:0004843">
    <property type="term" value="F:cysteine-type deubiquitinase activity"/>
    <property type="evidence" value="ECO:0007669"/>
    <property type="project" value="UniProtKB-UniRule"/>
</dbReference>
<dbReference type="AlphaFoldDB" id="A0A6I9QU22"/>
<dbReference type="FunFam" id="3.90.70.10:FF:000089">
    <property type="entry name" value="Ubiquitinyl hydrolase 1"/>
    <property type="match status" value="1"/>
</dbReference>
<evidence type="ECO:0000256" key="1">
    <source>
        <dbReference type="ARBA" id="ARBA00000707"/>
    </source>
</evidence>
<comment type="function">
    <text evidence="15">Recognizes and hydrolyzes the peptide bond at the C-terminal Gly of ubiquitin. Involved in the processing of poly-ubiquitin precursors as well as that of ubiquitinated proteins.</text>
</comment>
<dbReference type="InterPro" id="IPR018200">
    <property type="entry name" value="USP_CS"/>
</dbReference>
<dbReference type="Proteomes" id="UP000504607">
    <property type="component" value="Chromosome 2"/>
</dbReference>
<evidence type="ECO:0000256" key="14">
    <source>
        <dbReference type="PROSITE-ProRule" id="PRU00502"/>
    </source>
</evidence>
<feature type="region of interest" description="Disordered" evidence="16">
    <location>
        <begin position="254"/>
        <end position="278"/>
    </location>
</feature>
<evidence type="ECO:0000256" key="16">
    <source>
        <dbReference type="SAM" id="MobiDB-lite"/>
    </source>
</evidence>
<dbReference type="PANTHER" id="PTHR21646:SF33">
    <property type="entry name" value="UBIQUITIN CARBOXYL-TERMINAL HYDROLASE 22"/>
    <property type="match status" value="1"/>
</dbReference>
<reference evidence="20" key="1">
    <citation type="submission" date="2025-08" db="UniProtKB">
        <authorList>
            <consortium name="RefSeq"/>
        </authorList>
    </citation>
    <scope>IDENTIFICATION</scope>
</reference>
<dbReference type="GO" id="GO:0016579">
    <property type="term" value="P:protein deubiquitination"/>
    <property type="evidence" value="ECO:0007669"/>
    <property type="project" value="InterPro"/>
</dbReference>
<dbReference type="KEGG" id="egu:105039058"/>
<dbReference type="FunCoup" id="A0A6I9QU22">
    <property type="interactions" value="2823"/>
</dbReference>
<evidence type="ECO:0000256" key="9">
    <source>
        <dbReference type="ARBA" id="ARBA00022833"/>
    </source>
</evidence>
<dbReference type="SUPFAM" id="SSF57850">
    <property type="entry name" value="RING/U-box"/>
    <property type="match status" value="1"/>
</dbReference>
<evidence type="ECO:0000256" key="3">
    <source>
        <dbReference type="ARBA" id="ARBA00022670"/>
    </source>
</evidence>
<dbReference type="Gene3D" id="3.90.70.10">
    <property type="entry name" value="Cysteine proteinases"/>
    <property type="match status" value="1"/>
</dbReference>
<dbReference type="GO" id="GO:0070461">
    <property type="term" value="C:SAGA-type complex"/>
    <property type="evidence" value="ECO:0007669"/>
    <property type="project" value="UniProtKB-ARBA"/>
</dbReference>
<dbReference type="PANTHER" id="PTHR21646">
    <property type="entry name" value="UBIQUITIN CARBOXYL-TERMINAL HYDROLASE"/>
    <property type="match status" value="1"/>
</dbReference>
<sequence length="607" mass="67338">MSSSFSTARPHRLPPPCPHLVAYRSGCGTPLRSLHRCLRPRSSGRAEVRRDPGEVPRCASCPPTATRHGPRLYACLSCAAVSCRAHAPDHATLVPSHEIALDVDRAELFCAACCDQVYDPDFDAAVVISITSLSSSHLPPRPPEKRAKRRRVEYRAWAPDPKERAVIGRRSSPLIVQEGNTSSTTTTTANSTTTTANSSPSSSVSSPSSLPWGLRGLNNLGNTCFMNSVLQALLHTPLLRNYFLSDRHSRYVCQQKNKKKGGSKEKSNVAEQKNPAGGSQPCLACDLDAMYSAVFAGDRKPFSPAKFLHSWWQHASNLASYEQQDVHEFFISILDGIHEKEQDQCKPRSHVGNGDCCIAHKVFSGILRSDVTCTICGFTSTTYDPCVDISLDLDSSQDPMKMATSKLQACESETDSLLTSQCYGISTLSGCLEHFTRPEKLGADQKFFCQNCQARQESVKQMSIRKIPLVTCFHIKRFEHSLIRNMSRKVDRYLQFPLSLDMAPYLSSSILRARCGNRIFAFDGGDDSDAATELASEFELFAVLTHSGNLEAGHYITYLRLNNQWYKCDDAWVTHVSESIVRASQAYMLFYVQKILYYKASQDVVAS</sequence>
<gene>
    <name evidence="20" type="primary">LOC105039058</name>
</gene>
<comment type="catalytic activity">
    <reaction evidence="1 15">
        <text>Thiol-dependent hydrolysis of ester, thioester, amide, peptide and isopeptide bonds formed by the C-terminal Gly of ubiquitin (a 76-residue protein attached to proteins as an intracellular targeting signal).</text>
        <dbReference type="EC" id="3.4.19.12"/>
    </reaction>
</comment>
<keyword evidence="12" id="KW-0539">Nucleus</keyword>
<dbReference type="InterPro" id="IPR038765">
    <property type="entry name" value="Papain-like_cys_pep_sf"/>
</dbReference>
<evidence type="ECO:0000256" key="5">
    <source>
        <dbReference type="ARBA" id="ARBA00022771"/>
    </source>
</evidence>
<organism evidence="19 20">
    <name type="scientific">Elaeis guineensis var. tenera</name>
    <name type="common">Oil palm</name>
    <dbReference type="NCBI Taxonomy" id="51953"/>
    <lineage>
        <taxon>Eukaryota</taxon>
        <taxon>Viridiplantae</taxon>
        <taxon>Streptophyta</taxon>
        <taxon>Embryophyta</taxon>
        <taxon>Tracheophyta</taxon>
        <taxon>Spermatophyta</taxon>
        <taxon>Magnoliopsida</taxon>
        <taxon>Liliopsida</taxon>
        <taxon>Arecaceae</taxon>
        <taxon>Arecoideae</taxon>
        <taxon>Cocoseae</taxon>
        <taxon>Elaeidinae</taxon>
        <taxon>Elaeis</taxon>
    </lineage>
</organism>
<accession>A0A6I9QU22</accession>
<evidence type="ECO:0000256" key="2">
    <source>
        <dbReference type="ARBA" id="ARBA00004123"/>
    </source>
</evidence>
<evidence type="ECO:0000256" key="15">
    <source>
        <dbReference type="RuleBase" id="RU366025"/>
    </source>
</evidence>
<dbReference type="Gene3D" id="3.30.40.10">
    <property type="entry name" value="Zinc/RING finger domain, C3HC4 (zinc finger)"/>
    <property type="match status" value="1"/>
</dbReference>
<dbReference type="InterPro" id="IPR013083">
    <property type="entry name" value="Znf_RING/FYVE/PHD"/>
</dbReference>
<dbReference type="PROSITE" id="PS00972">
    <property type="entry name" value="USP_1"/>
    <property type="match status" value="1"/>
</dbReference>
<feature type="domain" description="UBP-type" evidence="18">
    <location>
        <begin position="15"/>
        <end position="137"/>
    </location>
</feature>
<keyword evidence="5 14" id="KW-0863">Zinc-finger</keyword>
<dbReference type="RefSeq" id="XP_010913338.1">
    <property type="nucleotide sequence ID" value="XM_010915036.3"/>
</dbReference>
<evidence type="ECO:0000256" key="6">
    <source>
        <dbReference type="ARBA" id="ARBA00022786"/>
    </source>
</evidence>
<evidence type="ECO:0000256" key="8">
    <source>
        <dbReference type="ARBA" id="ARBA00022807"/>
    </source>
</evidence>
<keyword evidence="7 15" id="KW-0378">Hydrolase</keyword>
<evidence type="ECO:0000256" key="12">
    <source>
        <dbReference type="ARBA" id="ARBA00023242"/>
    </source>
</evidence>
<evidence type="ECO:0000259" key="17">
    <source>
        <dbReference type="PROSITE" id="PS50235"/>
    </source>
</evidence>
<dbReference type="Pfam" id="PF00443">
    <property type="entry name" value="UCH"/>
    <property type="match status" value="1"/>
</dbReference>
<feature type="region of interest" description="Disordered" evidence="16">
    <location>
        <begin position="168"/>
        <end position="210"/>
    </location>
</feature>
<dbReference type="EC" id="3.4.19.12" evidence="15"/>
<dbReference type="GO" id="GO:0008270">
    <property type="term" value="F:zinc ion binding"/>
    <property type="evidence" value="ECO:0007669"/>
    <property type="project" value="UniProtKB-KW"/>
</dbReference>
<keyword evidence="11" id="KW-0804">Transcription</keyword>
<dbReference type="InterPro" id="IPR001607">
    <property type="entry name" value="Znf_UBP"/>
</dbReference>
<keyword evidence="6 15" id="KW-0833">Ubl conjugation pathway</keyword>